<dbReference type="RefSeq" id="WP_072596297.1">
    <property type="nucleotide sequence ID" value="NZ_CP018221.1"/>
</dbReference>
<proteinExistence type="predicted"/>
<dbReference type="NCBIfam" id="TIGR02595">
    <property type="entry name" value="PEP_CTERM"/>
    <property type="match status" value="1"/>
</dbReference>
<evidence type="ECO:0000256" key="1">
    <source>
        <dbReference type="SAM" id="SignalP"/>
    </source>
</evidence>
<sequence>MKWLLSLLALMVPVTADANTVREGIIKNYDLTINHTTPSIGGHTIFDLQIFPTEAQGPISTTFSFVYLFGIYYEMYWSNEGKLEHRLVGPSTTPQPLIIEPTHYRYRIEGINSYDHCGETPGVVGMTCGITGFTGWIINDHHLYIDPMWQDDQEFAYRLEITNYPPPVPEPATWLMMISGFGMIGLAYRRRLRTASPIS</sequence>
<feature type="chain" id="PRO_5013176746" description="Ice-binding protein C-terminal domain-containing protein" evidence="1">
    <location>
        <begin position="19"/>
        <end position="199"/>
    </location>
</feature>
<protein>
    <recommendedName>
        <fullName evidence="2">Ice-binding protein C-terminal domain-containing protein</fullName>
    </recommendedName>
</protein>
<accession>A0A1L3ZSX9</accession>
<dbReference type="STRING" id="1921510.BSL82_04955"/>
<evidence type="ECO:0000259" key="2">
    <source>
        <dbReference type="Pfam" id="PF07589"/>
    </source>
</evidence>
<feature type="domain" description="Ice-binding protein C-terminal" evidence="2">
    <location>
        <begin position="167"/>
        <end position="191"/>
    </location>
</feature>
<evidence type="ECO:0000313" key="4">
    <source>
        <dbReference type="Proteomes" id="UP000182063"/>
    </source>
</evidence>
<dbReference type="Pfam" id="PF07589">
    <property type="entry name" value="PEP-CTERM"/>
    <property type="match status" value="1"/>
</dbReference>
<name>A0A1L3ZSX9_9SPHN</name>
<dbReference type="NCBIfam" id="NF035944">
    <property type="entry name" value="PEPxxWA-CTERM"/>
    <property type="match status" value="1"/>
</dbReference>
<feature type="signal peptide" evidence="1">
    <location>
        <begin position="1"/>
        <end position="18"/>
    </location>
</feature>
<dbReference type="AlphaFoldDB" id="A0A1L3ZSX9"/>
<keyword evidence="1" id="KW-0732">Signal</keyword>
<organism evidence="3 4">
    <name type="scientific">Tardibacter chloracetimidivorans</name>
    <dbReference type="NCBI Taxonomy" id="1921510"/>
    <lineage>
        <taxon>Bacteria</taxon>
        <taxon>Pseudomonadati</taxon>
        <taxon>Pseudomonadota</taxon>
        <taxon>Alphaproteobacteria</taxon>
        <taxon>Sphingomonadales</taxon>
        <taxon>Sphingomonadaceae</taxon>
        <taxon>Tardibacter</taxon>
    </lineage>
</organism>
<keyword evidence="4" id="KW-1185">Reference proteome</keyword>
<gene>
    <name evidence="3" type="ORF">BSL82_04955</name>
</gene>
<dbReference type="KEGG" id="sphj:BSL82_04955"/>
<dbReference type="InterPro" id="IPR013424">
    <property type="entry name" value="Ice-binding_C"/>
</dbReference>
<dbReference type="Proteomes" id="UP000182063">
    <property type="component" value="Chromosome"/>
</dbReference>
<dbReference type="EMBL" id="CP018221">
    <property type="protein sequence ID" value="API58743.1"/>
    <property type="molecule type" value="Genomic_DNA"/>
</dbReference>
<evidence type="ECO:0000313" key="3">
    <source>
        <dbReference type="EMBL" id="API58743.1"/>
    </source>
</evidence>
<reference evidence="4" key="1">
    <citation type="submission" date="2016-11" db="EMBL/GenBank/DDBJ databases">
        <title>Complete Genome Sequence of alachlor-degrading Sphingomonas sp. strain JJ-A5.</title>
        <authorList>
            <person name="Lee H."/>
            <person name="Ka J.-O."/>
        </authorList>
    </citation>
    <scope>NUCLEOTIDE SEQUENCE [LARGE SCALE GENOMIC DNA]</scope>
    <source>
        <strain evidence="4">JJ-A5</strain>
    </source>
</reference>